<dbReference type="eggNOG" id="KOG1525">
    <property type="taxonomic scope" value="Eukaryota"/>
</dbReference>
<keyword evidence="2" id="KW-0132">Cell division</keyword>
<feature type="compositionally biased region" description="Acidic residues" evidence="6">
    <location>
        <begin position="43"/>
        <end position="69"/>
    </location>
</feature>
<reference evidence="8" key="2">
    <citation type="submission" date="2010-04" db="EMBL/GenBank/DDBJ databases">
        <authorList>
            <person name="Buell R."/>
            <person name="Hamilton J."/>
            <person name="Hostetler J."/>
        </authorList>
    </citation>
    <scope>NUCLEOTIDE SEQUENCE [LARGE SCALE GENOMIC DNA]</scope>
    <source>
        <strain evidence="8">DAOM:BR144</strain>
    </source>
</reference>
<dbReference type="GO" id="GO:0005634">
    <property type="term" value="C:nucleus"/>
    <property type="evidence" value="ECO:0007669"/>
    <property type="project" value="UniProtKB-SubCell"/>
</dbReference>
<keyword evidence="8" id="KW-1185">Reference proteome</keyword>
<dbReference type="AlphaFoldDB" id="K3X0E1"/>
<organism evidence="7 8">
    <name type="scientific">Globisporangium ultimum (strain ATCC 200006 / CBS 805.95 / DAOM BR144)</name>
    <name type="common">Pythium ultimum</name>
    <dbReference type="NCBI Taxonomy" id="431595"/>
    <lineage>
        <taxon>Eukaryota</taxon>
        <taxon>Sar</taxon>
        <taxon>Stramenopiles</taxon>
        <taxon>Oomycota</taxon>
        <taxon>Peronosporomycetes</taxon>
        <taxon>Pythiales</taxon>
        <taxon>Pythiaceae</taxon>
        <taxon>Globisporangium</taxon>
    </lineage>
</organism>
<dbReference type="STRING" id="431595.K3X0E1"/>
<comment type="subcellular location">
    <subcellularLocation>
        <location evidence="1">Nucleus</location>
    </subcellularLocation>
</comment>
<feature type="region of interest" description="Disordered" evidence="6">
    <location>
        <begin position="1"/>
        <end position="79"/>
    </location>
</feature>
<evidence type="ECO:0000313" key="7">
    <source>
        <dbReference type="EnsemblProtists" id="PYU1_T010690"/>
    </source>
</evidence>
<evidence type="ECO:0000256" key="2">
    <source>
        <dbReference type="ARBA" id="ARBA00022618"/>
    </source>
</evidence>
<dbReference type="GO" id="GO:0006281">
    <property type="term" value="P:DNA repair"/>
    <property type="evidence" value="ECO:0007669"/>
    <property type="project" value="TreeGrafter"/>
</dbReference>
<name>K3X0E1_GLOUD</name>
<dbReference type="CDD" id="cd19953">
    <property type="entry name" value="PDS5"/>
    <property type="match status" value="1"/>
</dbReference>
<dbReference type="InterPro" id="IPR016024">
    <property type="entry name" value="ARM-type_fold"/>
</dbReference>
<evidence type="ECO:0000256" key="5">
    <source>
        <dbReference type="ARBA" id="ARBA00023306"/>
    </source>
</evidence>
<evidence type="ECO:0000256" key="6">
    <source>
        <dbReference type="SAM" id="MobiDB-lite"/>
    </source>
</evidence>
<keyword evidence="3" id="KW-0498">Mitosis</keyword>
<reference evidence="8" key="1">
    <citation type="journal article" date="2010" name="Genome Biol.">
        <title>Genome sequence of the necrotrophic plant pathogen Pythium ultimum reveals original pathogenicity mechanisms and effector repertoire.</title>
        <authorList>
            <person name="Levesque C.A."/>
            <person name="Brouwer H."/>
            <person name="Cano L."/>
            <person name="Hamilton J.P."/>
            <person name="Holt C."/>
            <person name="Huitema E."/>
            <person name="Raffaele S."/>
            <person name="Robideau G.P."/>
            <person name="Thines M."/>
            <person name="Win J."/>
            <person name="Zerillo M.M."/>
            <person name="Beakes G.W."/>
            <person name="Boore J.L."/>
            <person name="Busam D."/>
            <person name="Dumas B."/>
            <person name="Ferriera S."/>
            <person name="Fuerstenberg S.I."/>
            <person name="Gachon C.M."/>
            <person name="Gaulin E."/>
            <person name="Govers F."/>
            <person name="Grenville-Briggs L."/>
            <person name="Horner N."/>
            <person name="Hostetler J."/>
            <person name="Jiang R.H."/>
            <person name="Johnson J."/>
            <person name="Krajaejun T."/>
            <person name="Lin H."/>
            <person name="Meijer H.J."/>
            <person name="Moore B."/>
            <person name="Morris P."/>
            <person name="Phuntmart V."/>
            <person name="Puiu D."/>
            <person name="Shetty J."/>
            <person name="Stajich J.E."/>
            <person name="Tripathy S."/>
            <person name="Wawra S."/>
            <person name="van West P."/>
            <person name="Whitty B.R."/>
            <person name="Coutinho P.M."/>
            <person name="Henrissat B."/>
            <person name="Martin F."/>
            <person name="Thomas P.D."/>
            <person name="Tyler B.M."/>
            <person name="De Vries R.P."/>
            <person name="Kamoun S."/>
            <person name="Yandell M."/>
            <person name="Tisserat N."/>
            <person name="Buell C.R."/>
        </authorList>
    </citation>
    <scope>NUCLEOTIDE SEQUENCE</scope>
    <source>
        <strain evidence="8">DAOM:BR144</strain>
    </source>
</reference>
<evidence type="ECO:0000256" key="1">
    <source>
        <dbReference type="ARBA" id="ARBA00004123"/>
    </source>
</evidence>
<dbReference type="EnsemblProtists" id="PYU1_T010690">
    <property type="protein sequence ID" value="PYU1_T010690"/>
    <property type="gene ID" value="PYU1_G010667"/>
</dbReference>
<evidence type="ECO:0000256" key="4">
    <source>
        <dbReference type="ARBA" id="ARBA00023242"/>
    </source>
</evidence>
<sequence length="1026" mass="115064">MAPTTQRRSADAGTAESHPVRMRQAAFASKDAERRRTRVADREEVEAEDAVDDSEKELEEESKQEDIETESNAQGSSRTMANADAFRLGASPADKKKQAALERSILTGSYLTQAGANASELSRRLKQTWAVLQKMPNQHQEDESVPLERLQLLCAELMHERILAHNETNVRSLAACCFVELLRVYAPDMAFKSNEELYDAFQLIIEQIRNLAIEGNDEGDKANTSCDAHYCHILESLASTKSCSLLIGVEFTVEEGEEPLLVQLFKALFDTIRKEHLAKIENLMITIMTACIEDSDMIEQPLLDVILSPLVNAGVDENEALGAQNSSLRGGVERGSYHMAQEVIRRSSDQLHSHLSHFFNSILVDAPSGLTAHKSSDLKEHVYTLIYEVHKINPSLLLYVLPNVCIQLQVDEVATRSEAIALMGRLFASSHADYGHQYMKNFRDFLGRFRDVSKEIRLQMVQVCAIIWQRKAELGSLIEKEFVLRLSDPDWEVRRLVVNELCDLAANNLEVVSEECLRQTGERMKDKKVILRKETMTGLSQVYAAHISKYWSPEDGNEEDELNRHNVPTINSKKLGWVPDFVLKCFAYPQQELRLRVVQLLDDILLPKAASEVTRAKGLLFIFQALDPASKEALRRILSERAKCLQSCREFVLAKKQQRQFSKGSSSFINDEDTAYLAAQRKNSKLKVTPAKLVQSRCSAIKVAVNVLLHCEVGYESAEVKSRIQQVTSLLFDLLRSDGRKWTSNPGLAAKYRAAASSSLLKLMRNRTIEGSVSVSEWHVLGFVMQDSSEEVRGCFIAKLTSHLMKHAVPHPHKYLSYLSLAASEPSMVLKKKARSLLMMAVERMRRMFEALLARAGSDAVSAEAESLMVPEYSLPYVIHLLAHHPDFPKEAAERSVTLNASIFHNSVWSEQLLHLSFFLDGLVSGNATQADNIAFLLQILTKMSECDDVTSPQSTHIYPLIDTAALLLKKKIKNQSNLKTFPGKIYLPKQLYAKGGSKKPLTSNLASSVENEITSESITIPYQGE</sequence>
<evidence type="ECO:0008006" key="9">
    <source>
        <dbReference type="Google" id="ProtNLM"/>
    </source>
</evidence>
<dbReference type="OMA" id="EKWEIVA"/>
<dbReference type="HOGENOM" id="CLU_004572_0_0_1"/>
<protein>
    <recommendedName>
        <fullName evidence="9">Sister chromatid cohesion protein</fullName>
    </recommendedName>
</protein>
<dbReference type="Pfam" id="PF20168">
    <property type="entry name" value="PDS5"/>
    <property type="match status" value="2"/>
</dbReference>
<feature type="compositionally biased region" description="Polar residues" evidence="6">
    <location>
        <begin position="70"/>
        <end position="79"/>
    </location>
</feature>
<dbReference type="SUPFAM" id="SSF48371">
    <property type="entry name" value="ARM repeat"/>
    <property type="match status" value="1"/>
</dbReference>
<dbReference type="Proteomes" id="UP000019132">
    <property type="component" value="Unassembled WGS sequence"/>
</dbReference>
<accession>K3X0E1</accession>
<dbReference type="EMBL" id="GL376592">
    <property type="status" value="NOT_ANNOTATED_CDS"/>
    <property type="molecule type" value="Genomic_DNA"/>
</dbReference>
<reference evidence="7" key="3">
    <citation type="submission" date="2015-02" db="UniProtKB">
        <authorList>
            <consortium name="EnsemblProtists"/>
        </authorList>
    </citation>
    <scope>IDENTIFICATION</scope>
    <source>
        <strain evidence="7">DAOM BR144</strain>
    </source>
</reference>
<proteinExistence type="predicted"/>
<feature type="compositionally biased region" description="Basic and acidic residues" evidence="6">
    <location>
        <begin position="30"/>
        <end position="42"/>
    </location>
</feature>
<dbReference type="GO" id="GO:0007064">
    <property type="term" value="P:mitotic sister chromatid cohesion"/>
    <property type="evidence" value="ECO:0007669"/>
    <property type="project" value="InterPro"/>
</dbReference>
<keyword evidence="5" id="KW-0131">Cell cycle</keyword>
<dbReference type="GO" id="GO:0051301">
    <property type="term" value="P:cell division"/>
    <property type="evidence" value="ECO:0007669"/>
    <property type="project" value="UniProtKB-KW"/>
</dbReference>
<dbReference type="InterPro" id="IPR039776">
    <property type="entry name" value="Pds5"/>
</dbReference>
<evidence type="ECO:0000313" key="8">
    <source>
        <dbReference type="Proteomes" id="UP000019132"/>
    </source>
</evidence>
<evidence type="ECO:0000256" key="3">
    <source>
        <dbReference type="ARBA" id="ARBA00022776"/>
    </source>
</evidence>
<keyword evidence="4" id="KW-0539">Nucleus</keyword>
<dbReference type="InParanoid" id="K3X0E1"/>
<dbReference type="PANTHER" id="PTHR12663:SF0">
    <property type="entry name" value="PRECOCIOUS DISSOCIATION OF SISTERS 5, ISOFORM A"/>
    <property type="match status" value="1"/>
</dbReference>
<dbReference type="GO" id="GO:0000785">
    <property type="term" value="C:chromatin"/>
    <property type="evidence" value="ECO:0007669"/>
    <property type="project" value="TreeGrafter"/>
</dbReference>
<dbReference type="PANTHER" id="PTHR12663">
    <property type="entry name" value="ANDROGEN INDUCED INHIBITOR OF PROLIFERATION AS3 / PDS5-RELATED"/>
    <property type="match status" value="1"/>
</dbReference>
<dbReference type="VEuPathDB" id="FungiDB:PYU1_G010667"/>